<protein>
    <recommendedName>
        <fullName evidence="5">M6 family metalloprotease domain-containing protein</fullName>
    </recommendedName>
</protein>
<dbReference type="PANTHER" id="PTHR41775:SF1">
    <property type="entry name" value="PEPTIDASE M6-LIKE DOMAIN-CONTAINING PROTEIN"/>
    <property type="match status" value="1"/>
</dbReference>
<dbReference type="EMBL" id="BAABJQ010000042">
    <property type="protein sequence ID" value="GAA5200307.1"/>
    <property type="molecule type" value="Genomic_DNA"/>
</dbReference>
<reference evidence="4" key="1">
    <citation type="journal article" date="2019" name="Int. J. Syst. Evol. Microbiol.">
        <title>The Global Catalogue of Microorganisms (GCM) 10K type strain sequencing project: providing services to taxonomists for standard genome sequencing and annotation.</title>
        <authorList>
            <consortium name="The Broad Institute Genomics Platform"/>
            <consortium name="The Broad Institute Genome Sequencing Center for Infectious Disease"/>
            <person name="Wu L."/>
            <person name="Ma J."/>
        </authorList>
    </citation>
    <scope>NUCLEOTIDE SEQUENCE [LARGE SCALE GENOMIC DNA]</scope>
    <source>
        <strain evidence="4">JCM 18304</strain>
    </source>
</reference>
<comment type="caution">
    <text evidence="3">The sequence shown here is derived from an EMBL/GenBank/DDBJ whole genome shotgun (WGS) entry which is preliminary data.</text>
</comment>
<organism evidence="3 4">
    <name type="scientific">Rugosimonospora acidiphila</name>
    <dbReference type="NCBI Taxonomy" id="556531"/>
    <lineage>
        <taxon>Bacteria</taxon>
        <taxon>Bacillati</taxon>
        <taxon>Actinomycetota</taxon>
        <taxon>Actinomycetes</taxon>
        <taxon>Micromonosporales</taxon>
        <taxon>Micromonosporaceae</taxon>
        <taxon>Rugosimonospora</taxon>
    </lineage>
</organism>
<dbReference type="NCBIfam" id="NF038114">
    <property type="entry name" value="rightmost"/>
    <property type="match status" value="1"/>
</dbReference>
<feature type="chain" id="PRO_5047084735" description="M6 family metalloprotease domain-containing protein" evidence="2">
    <location>
        <begin position="30"/>
        <end position="821"/>
    </location>
</feature>
<keyword evidence="4" id="KW-1185">Reference proteome</keyword>
<evidence type="ECO:0000313" key="4">
    <source>
        <dbReference type="Proteomes" id="UP001501570"/>
    </source>
</evidence>
<proteinExistence type="predicted"/>
<dbReference type="Proteomes" id="UP001501570">
    <property type="component" value="Unassembled WGS sequence"/>
</dbReference>
<evidence type="ECO:0000256" key="2">
    <source>
        <dbReference type="SAM" id="SignalP"/>
    </source>
</evidence>
<accession>A0ABP9SPM4</accession>
<evidence type="ECO:0000256" key="1">
    <source>
        <dbReference type="SAM" id="MobiDB-lite"/>
    </source>
</evidence>
<dbReference type="RefSeq" id="WP_345638403.1">
    <property type="nucleotide sequence ID" value="NZ_BAABJQ010000042.1"/>
</dbReference>
<name>A0ABP9SPM4_9ACTN</name>
<evidence type="ECO:0000313" key="3">
    <source>
        <dbReference type="EMBL" id="GAA5200307.1"/>
    </source>
</evidence>
<feature type="signal peptide" evidence="2">
    <location>
        <begin position="1"/>
        <end position="29"/>
    </location>
</feature>
<feature type="region of interest" description="Disordered" evidence="1">
    <location>
        <begin position="111"/>
        <end position="137"/>
    </location>
</feature>
<gene>
    <name evidence="3" type="ORF">GCM10023322_77910</name>
</gene>
<evidence type="ECO:0008006" key="5">
    <source>
        <dbReference type="Google" id="ProtNLM"/>
    </source>
</evidence>
<keyword evidence="2" id="KW-0732">Signal</keyword>
<dbReference type="PANTHER" id="PTHR41775">
    <property type="entry name" value="SECRETED PROTEIN-RELATED"/>
    <property type="match status" value="1"/>
</dbReference>
<sequence>MSRYRIRSAFGLAAILGLALLAAPAPAWAHRPATLTHASFAGLTEIVASANADLTGVTADDVVVTKPDGTVVPPTKITHVAAGPGTLTVDLTADQFARVTSTGTTIAIRDGRSRGKSRPVPVLRPGEPASNGHILGSSQWTDEGWSTSYTDPTFYDPTTGQTGLYRFEDIRPDQDANGKPVAWKNGDVKTPAHKSMRMLVLYVQFPDRLAANSPAPYQTMQPYQDYIAPSAQFFDTASYGQFQLSFVSPQISDGLGWIMMDQNASAYTWDAQTHNMFAYAREAFQHAYDNWGIKADDYDEALIMPARGTSGLFNGPGNINRDPTDGEQTNTNQVAYVDHDGKPHYVSTVLTAGNDMFNWGYRWLNHEAGHTIGFPDLYMYSPTKVAGVNVNQFFWVGGWDIMGNIGGHSNDYLGFQKWKVGWLRDDQVDVVSQDSTTVHHISPIETPGGSKMVVIRTGVSTAYAVEFRTKLGVNGLDNRGKYQGMLLYRLDASQWEQQDVNENLQIISKQYYNDPAVGGSQNLTGVWRPITNSLSGLDTEGALWQPGDVFQDPKTGVRIDFGDVSDYLASDPANSPYTADDTATLTVEKTGDSALNYPVTLSNARAEAPNKITFDTSTELQRRITDSNSINNGDYTYVREESRLTPADLVVKQGTRTIPASKIEAVDVEPTSVTLTFQPGTFKHPSDTAGLTISTKAYYYYAASKPVAVPYRFTGFAPPLANPRNWSKAKAGSTIPVKFGLTGDHGLGVLAPGYPQAQPVACGTGTPTGTASTTAGTLHYDARADRYTFSWRTDRKPATSCVRLDLRLIDGTTHSAYVRFS</sequence>